<dbReference type="PANTHER" id="PTHR38834:SF3">
    <property type="entry name" value="SOLUTE-BINDING PROTEIN FAMILY 3_N-TERMINAL DOMAIN-CONTAINING PROTEIN"/>
    <property type="match status" value="1"/>
</dbReference>
<evidence type="ECO:0000313" key="2">
    <source>
        <dbReference type="EMBL" id="MEO3683813.1"/>
    </source>
</evidence>
<dbReference type="Proteomes" id="UP001477278">
    <property type="component" value="Unassembled WGS sequence"/>
</dbReference>
<keyword evidence="1" id="KW-0732">Signal</keyword>
<accession>A0ABV0FSJ8</accession>
<dbReference type="Gene3D" id="3.40.190.10">
    <property type="entry name" value="Periplasmic binding protein-like II"/>
    <property type="match status" value="2"/>
</dbReference>
<evidence type="ECO:0000313" key="3">
    <source>
        <dbReference type="Proteomes" id="UP001477278"/>
    </source>
</evidence>
<sequence length="254" mass="28488">MISVLKARRNILCLSTLLTLVMSYNAISDTLELSTLEWPPFTGSRLINKGITSQIVEHALNNEGHKLRITVLPWNRAIRMVKMGYAAGYFPEYDTATDEFLLSDSLGHSSLGLLERKTDPIAWNNVSDLNNYTLGVITGYLNTVEIDAMILDGSQKIETARNDKQNILKLAAGRINAIIIDVNVYDFLKSDPQIAEIADLLQINEKILESKSLHVAFENNQQGKKWLEILNNGLSKFNPQAVLDASLQEMRQNK</sequence>
<keyword evidence="3" id="KW-1185">Reference proteome</keyword>
<comment type="caution">
    <text evidence="2">The sequence shown here is derived from an EMBL/GenBank/DDBJ whole genome shotgun (WGS) entry which is preliminary data.</text>
</comment>
<dbReference type="EMBL" id="JBDPZN010000007">
    <property type="protein sequence ID" value="MEO3683813.1"/>
    <property type="molecule type" value="Genomic_DNA"/>
</dbReference>
<dbReference type="PANTHER" id="PTHR38834">
    <property type="entry name" value="PERIPLASMIC SUBSTRATE BINDING PROTEIN FAMILY 3"/>
    <property type="match status" value="1"/>
</dbReference>
<name>A0ABV0FSJ8_9GAMM</name>
<dbReference type="SUPFAM" id="SSF53850">
    <property type="entry name" value="Periplasmic binding protein-like II"/>
    <property type="match status" value="1"/>
</dbReference>
<dbReference type="RefSeq" id="WP_347690648.1">
    <property type="nucleotide sequence ID" value="NZ_JBDPZN010000007.1"/>
</dbReference>
<protein>
    <submittedName>
        <fullName evidence="2">Transporter substrate-binding domain-containing protein</fullName>
    </submittedName>
</protein>
<evidence type="ECO:0000256" key="1">
    <source>
        <dbReference type="SAM" id="SignalP"/>
    </source>
</evidence>
<proteinExistence type="predicted"/>
<feature type="chain" id="PRO_5046631709" evidence="1">
    <location>
        <begin position="29"/>
        <end position="254"/>
    </location>
</feature>
<feature type="signal peptide" evidence="1">
    <location>
        <begin position="1"/>
        <end position="28"/>
    </location>
</feature>
<organism evidence="2 3">
    <name type="scientific">Shewanella vesiculosa</name>
    <dbReference type="NCBI Taxonomy" id="518738"/>
    <lineage>
        <taxon>Bacteria</taxon>
        <taxon>Pseudomonadati</taxon>
        <taxon>Pseudomonadota</taxon>
        <taxon>Gammaproteobacteria</taxon>
        <taxon>Alteromonadales</taxon>
        <taxon>Shewanellaceae</taxon>
        <taxon>Shewanella</taxon>
    </lineage>
</organism>
<gene>
    <name evidence="2" type="ORF">ABHN84_16170</name>
</gene>
<reference evidence="2 3" key="1">
    <citation type="submission" date="2024-05" db="EMBL/GenBank/DDBJ databases">
        <title>Genome sequencing of Marine Estuary Bacteria, Shewanella vesiculosa and S. baltica, and Pseudomonas syringae.</title>
        <authorList>
            <person name="Gurung A."/>
            <person name="Maclea K.S."/>
        </authorList>
    </citation>
    <scope>NUCLEOTIDE SEQUENCE [LARGE SCALE GENOMIC DNA]</scope>
    <source>
        <strain evidence="2 3">1A</strain>
    </source>
</reference>